<gene>
    <name evidence="1" type="ORF">OPKNFCMD_0734</name>
</gene>
<dbReference type="EMBL" id="BPQH01000002">
    <property type="protein sequence ID" value="GJD48020.1"/>
    <property type="molecule type" value="Genomic_DNA"/>
</dbReference>
<sequence>MDREIDAMPHPVALLYRDLLACAEGKGTALVTRGTF</sequence>
<reference evidence="1" key="2">
    <citation type="submission" date="2021-08" db="EMBL/GenBank/DDBJ databases">
        <authorList>
            <person name="Tani A."/>
            <person name="Ola A."/>
            <person name="Ogura Y."/>
            <person name="Katsura K."/>
            <person name="Hayashi T."/>
        </authorList>
    </citation>
    <scope>NUCLEOTIDE SEQUENCE</scope>
    <source>
        <strain evidence="1">KCTC 52305</strain>
    </source>
</reference>
<evidence type="ECO:0000313" key="1">
    <source>
        <dbReference type="EMBL" id="GJD48020.1"/>
    </source>
</evidence>
<organism evidence="1 2">
    <name type="scientific">Methylobacterium crusticola</name>
    <dbReference type="NCBI Taxonomy" id="1697972"/>
    <lineage>
        <taxon>Bacteria</taxon>
        <taxon>Pseudomonadati</taxon>
        <taxon>Pseudomonadota</taxon>
        <taxon>Alphaproteobacteria</taxon>
        <taxon>Hyphomicrobiales</taxon>
        <taxon>Methylobacteriaceae</taxon>
        <taxon>Methylobacterium</taxon>
    </lineage>
</organism>
<reference evidence="1" key="1">
    <citation type="journal article" date="2021" name="Front. Microbiol.">
        <title>Comprehensive Comparative Genomics and Phenotyping of Methylobacterium Species.</title>
        <authorList>
            <person name="Alessa O."/>
            <person name="Ogura Y."/>
            <person name="Fujitani Y."/>
            <person name="Takami H."/>
            <person name="Hayashi T."/>
            <person name="Sahin N."/>
            <person name="Tani A."/>
        </authorList>
    </citation>
    <scope>NUCLEOTIDE SEQUENCE</scope>
    <source>
        <strain evidence="1">KCTC 52305</strain>
    </source>
</reference>
<accession>A0ABQ4QT03</accession>
<name>A0ABQ4QT03_9HYPH</name>
<dbReference type="Proteomes" id="UP001055167">
    <property type="component" value="Unassembled WGS sequence"/>
</dbReference>
<evidence type="ECO:0000313" key="2">
    <source>
        <dbReference type="Proteomes" id="UP001055167"/>
    </source>
</evidence>
<proteinExistence type="predicted"/>
<keyword evidence="2" id="KW-1185">Reference proteome</keyword>
<protein>
    <submittedName>
        <fullName evidence="1">Uncharacterized protein</fullName>
    </submittedName>
</protein>
<comment type="caution">
    <text evidence="1">The sequence shown here is derived from an EMBL/GenBank/DDBJ whole genome shotgun (WGS) entry which is preliminary data.</text>
</comment>